<proteinExistence type="predicted"/>
<dbReference type="GO" id="GO:0006302">
    <property type="term" value="P:double-strand break repair"/>
    <property type="evidence" value="ECO:0007669"/>
    <property type="project" value="InterPro"/>
</dbReference>
<feature type="coiled-coil region" evidence="2">
    <location>
        <begin position="613"/>
        <end position="664"/>
    </location>
</feature>
<dbReference type="PANTHER" id="PTHR32114:SF2">
    <property type="entry name" value="ABC TRANSPORTER ABCH.3"/>
    <property type="match status" value="1"/>
</dbReference>
<dbReference type="EMBL" id="CAJNAQ010000002">
    <property type="protein sequence ID" value="CAE6485876.1"/>
    <property type="molecule type" value="Genomic_DNA"/>
</dbReference>
<dbReference type="InterPro" id="IPR038729">
    <property type="entry name" value="Rad50/SbcC_AAA"/>
</dbReference>
<dbReference type="RefSeq" id="WP_205097641.1">
    <property type="nucleotide sequence ID" value="NZ_CAJNAQ010000002.1"/>
</dbReference>
<feature type="coiled-coil region" evidence="2">
    <location>
        <begin position="530"/>
        <end position="574"/>
    </location>
</feature>
<evidence type="ECO:0000313" key="4">
    <source>
        <dbReference type="EMBL" id="CAE6485876.1"/>
    </source>
</evidence>
<accession>A0A812F3K4</accession>
<gene>
    <name evidence="4" type="ORF">NUZ5A_20067</name>
</gene>
<feature type="coiled-coil region" evidence="2">
    <location>
        <begin position="433"/>
        <end position="474"/>
    </location>
</feature>
<dbReference type="GO" id="GO:0016887">
    <property type="term" value="F:ATP hydrolysis activity"/>
    <property type="evidence" value="ECO:0007669"/>
    <property type="project" value="InterPro"/>
</dbReference>
<dbReference type="Proteomes" id="UP000655759">
    <property type="component" value="Unassembled WGS sequence"/>
</dbReference>
<comment type="caution">
    <text evidence="4">The sequence shown here is derived from an EMBL/GenBank/DDBJ whole genome shotgun (WGS) entry which is preliminary data.</text>
</comment>
<dbReference type="Pfam" id="PF13476">
    <property type="entry name" value="AAA_23"/>
    <property type="match status" value="1"/>
</dbReference>
<dbReference type="SUPFAM" id="SSF52540">
    <property type="entry name" value="P-loop containing nucleoside triphosphate hydrolases"/>
    <property type="match status" value="1"/>
</dbReference>
<dbReference type="AlphaFoldDB" id="A0A812F3K4"/>
<dbReference type="Gene3D" id="3.40.50.300">
    <property type="entry name" value="P-loop containing nucleotide triphosphate hydrolases"/>
    <property type="match status" value="2"/>
</dbReference>
<name>A0A812F3K4_9ARCH</name>
<feature type="coiled-coil region" evidence="2">
    <location>
        <begin position="202"/>
        <end position="314"/>
    </location>
</feature>
<evidence type="ECO:0000256" key="1">
    <source>
        <dbReference type="ARBA" id="ARBA00023054"/>
    </source>
</evidence>
<evidence type="ECO:0000313" key="5">
    <source>
        <dbReference type="Proteomes" id="UP000655759"/>
    </source>
</evidence>
<dbReference type="InterPro" id="IPR027417">
    <property type="entry name" value="P-loop_NTPase"/>
</dbReference>
<evidence type="ECO:0000259" key="3">
    <source>
        <dbReference type="Pfam" id="PF13476"/>
    </source>
</evidence>
<feature type="domain" description="Rad50/SbcC-type AAA" evidence="3">
    <location>
        <begin position="5"/>
        <end position="239"/>
    </location>
</feature>
<dbReference type="PANTHER" id="PTHR32114">
    <property type="entry name" value="ABC TRANSPORTER ABCH.3"/>
    <property type="match status" value="1"/>
</dbReference>
<reference evidence="4" key="1">
    <citation type="submission" date="2021-02" db="EMBL/GenBank/DDBJ databases">
        <authorList>
            <person name="Han P."/>
        </authorList>
    </citation>
    <scope>NUCLEOTIDE SEQUENCE</scope>
    <source>
        <strain evidence="4">Candidatus Nitrosotenuis uzonensis 5A</strain>
    </source>
</reference>
<sequence>MKILKVEMQNFKPYAKAILPKEGEFGNGLLLIQGNNSMGKTSFMDAILWGILGDKLMTVPKSMLVKTGESSCKVDVIFEIGGTVYRIVRKLVLKKSRKPEPEFKAQAMLTKKEGEKFVPISSSTKQVDDEVENLIGITAENMEKTIYVRQKDVDRLAKAEPKELRELIASLFGLDEFERIKKKLADHASDLSGLIIDLSKSVGSLETEQRELQKDNKKAKQERETLDKLKDELEKIEREHSRLPEEKLLKSIKKAEEEITKEESEISSLNDRIKDNEKHAKERAQRITSLEEEIRRIESECKDLEEELKKLPSERSFRGIKEIQDSISHHEESMRKSVARVKVKLDFDPIKNPRMVAQRIKELENSIIPSLEETRKRCTNEVDRLKNISTEKTLLIRTKHDSINYIEEHDNCPVCNRDVENGKSLVSLIKKQSKVLQDEHDKLVGQINKANNELKEAEEALENAKKHQTLLDNLVSPADDLKDARNQLSTELKFHSVGSIDELLSNLKFSSIDEAISKRNKLETTIKLKLESITDKKEDIKKEYEEEKSEEDAIRSLKSELDEHQSILKASKHNLQTALKAISVTNTKKLLEKFECESIDKLLGEHTGFKIRIEEKSDKVSSQQQSLNQLLGEIKERKKRIESLKQKEEELAEKQKELRHVKFLKGEIDGFLSIHVIEGKIIDILKNATNEYLMPFSDGRYRIEDIRHTLRRTRGMESHGLEVTLFDEKDNLVKNKAQLSGGDETALGLALRIAISKLMGKIRPFKHSEIKPPLVNAILLDEPMGSLDPPRRQELVNVLMQDTSFNQMFLITHTDVSYGDYHTIKVGYDGNAKRTIEYEPMTL</sequence>
<organism evidence="4 5">
    <name type="scientific">Candidatus Nitrosotenuis uzonensis</name>
    <dbReference type="NCBI Taxonomy" id="1407055"/>
    <lineage>
        <taxon>Archaea</taxon>
        <taxon>Nitrososphaerota</taxon>
        <taxon>Candidatus Nitrosotenuis</taxon>
    </lineage>
</organism>
<keyword evidence="1 2" id="KW-0175">Coiled coil</keyword>
<dbReference type="Gene3D" id="1.20.5.340">
    <property type="match status" value="1"/>
</dbReference>
<protein>
    <recommendedName>
        <fullName evidence="3">Rad50/SbcC-type AAA domain-containing protein</fullName>
    </recommendedName>
</protein>
<evidence type="ECO:0000256" key="2">
    <source>
        <dbReference type="SAM" id="Coils"/>
    </source>
</evidence>